<comment type="catalytic activity">
    <reaction evidence="1">
        <text>Hydrolysis of terminal non-reducing alpha-L-arabinofuranoside residues in alpha-L-arabinosides.</text>
        <dbReference type="EC" id="3.2.1.55"/>
    </reaction>
</comment>
<keyword evidence="5" id="KW-0378">Hydrolase</keyword>
<dbReference type="EC" id="3.2.1.55" evidence="3"/>
<reference evidence="9 10" key="1">
    <citation type="submission" date="2020-12" db="EMBL/GenBank/DDBJ databases">
        <title>Whole genome sequences of gut porcine anaerobes.</title>
        <authorList>
            <person name="Kubasova T."/>
            <person name="Jahodarova E."/>
            <person name="Rychlik I."/>
        </authorList>
    </citation>
    <scope>NUCLEOTIDE SEQUENCE [LARGE SCALE GENOMIC DNA]</scope>
    <source>
        <strain evidence="9 10">An925</strain>
    </source>
</reference>
<keyword evidence="6" id="KW-0325">Glycoprotein</keyword>
<keyword evidence="10" id="KW-1185">Reference proteome</keyword>
<gene>
    <name evidence="9" type="ORF">I6E12_00115</name>
</gene>
<evidence type="ECO:0000256" key="5">
    <source>
        <dbReference type="ARBA" id="ARBA00022801"/>
    </source>
</evidence>
<dbReference type="InterPro" id="IPR051563">
    <property type="entry name" value="Glycosyl_Hydrolase_51"/>
</dbReference>
<dbReference type="InterPro" id="IPR003305">
    <property type="entry name" value="CenC_carb-bd"/>
</dbReference>
<dbReference type="Gene3D" id="3.20.20.80">
    <property type="entry name" value="Glycosidases"/>
    <property type="match status" value="1"/>
</dbReference>
<feature type="signal peptide" evidence="7">
    <location>
        <begin position="1"/>
        <end position="21"/>
    </location>
</feature>
<proteinExistence type="inferred from homology"/>
<dbReference type="PANTHER" id="PTHR31776">
    <property type="entry name" value="ALPHA-L-ARABINOFURANOSIDASE 1"/>
    <property type="match status" value="1"/>
</dbReference>
<dbReference type="SMART" id="SM00813">
    <property type="entry name" value="Alpha-L-AF_C"/>
    <property type="match status" value="1"/>
</dbReference>
<protein>
    <recommendedName>
        <fullName evidence="3">non-reducing end alpha-L-arabinofuranosidase</fullName>
        <ecNumber evidence="3">3.2.1.55</ecNumber>
    </recommendedName>
</protein>
<dbReference type="InterPro" id="IPR013780">
    <property type="entry name" value="Glyco_hydro_b"/>
</dbReference>
<evidence type="ECO:0000256" key="1">
    <source>
        <dbReference type="ARBA" id="ARBA00001462"/>
    </source>
</evidence>
<comment type="similarity">
    <text evidence="2">Belongs to the glycosyl hydrolase 51 family.</text>
</comment>
<dbReference type="Pfam" id="PF22848">
    <property type="entry name" value="ASD1_dom"/>
    <property type="match status" value="1"/>
</dbReference>
<dbReference type="SUPFAM" id="SSF51445">
    <property type="entry name" value="(Trans)glycosidases"/>
    <property type="match status" value="1"/>
</dbReference>
<dbReference type="InterPro" id="IPR055235">
    <property type="entry name" value="ASD1_cat"/>
</dbReference>
<accession>A0ABS9CBM8</accession>
<dbReference type="Gene3D" id="2.60.40.1180">
    <property type="entry name" value="Golgi alpha-mannosidase II"/>
    <property type="match status" value="1"/>
</dbReference>
<dbReference type="SUPFAM" id="SSF49785">
    <property type="entry name" value="Galactose-binding domain-like"/>
    <property type="match status" value="1"/>
</dbReference>
<dbReference type="Pfam" id="PF02018">
    <property type="entry name" value="CBM_4_9"/>
    <property type="match status" value="1"/>
</dbReference>
<comment type="caution">
    <text evidence="9">The sequence shown here is derived from an EMBL/GenBank/DDBJ whole genome shotgun (WGS) entry which is preliminary data.</text>
</comment>
<feature type="domain" description="Alpha-L-arabinofuranosidase C-terminal" evidence="8">
    <location>
        <begin position="461"/>
        <end position="651"/>
    </location>
</feature>
<dbReference type="InterPro" id="IPR010720">
    <property type="entry name" value="Alpha-L-AF_C"/>
</dbReference>
<dbReference type="Gene3D" id="2.60.120.260">
    <property type="entry name" value="Galactose-binding domain-like"/>
    <property type="match status" value="1"/>
</dbReference>
<evidence type="ECO:0000256" key="4">
    <source>
        <dbReference type="ARBA" id="ARBA00022729"/>
    </source>
</evidence>
<evidence type="ECO:0000256" key="3">
    <source>
        <dbReference type="ARBA" id="ARBA00012670"/>
    </source>
</evidence>
<sequence>MNLKMVATTMVALTFACNTQAQSHVLQVNTKKAVAPIQSTMYGLFFEDINYAADGGLYGELVKNRSFEFPQPLMGWQTFGHVTVENDGPFERCPHYVTLAYPGHRERRSGLVNEGYFGIGVLKGEDYRFSVWAKAPNGEARIKVQLIDEGTLEERQDFATAHIDINSNGWKRYEVKIHSPKTDNKARLRIFLEGQQPVSLEHISLFPVNTFRNRTNGMRRDLGQALADIHPGVFRFPGGCIVEGEELANRYQWKNTIGPVENRPLNRNRWEFTFEHRYYPDYFQSGGLGFFEYFQLSEDIGAEPLPVLNVGMACQYQNWNDANAHQPVDQLDPYIQDALDLIEFANGDTTTTWGRQRAEMGHPEPFNLKFIGIGNEQWDSMYYERLKPFVTAIRKHYPNIKIVGSSGPYPEGGEFDRGWAEMRRQKADLVDEHYYRDEQWFLHNGLRYETYDRRGPKVFAGEYACHGKGKKWNHYETSLYEAAFMTDLERNADIVHMATYAPLFAHIEGWQWRPDMIWYDNTRMFKTTSYYVQQMYATHKGTHALRLTMNGKPVAGQDGQDGLFASAVADKAKHTIIVKVINTSNQPQPVSIRLQDRKSANDVHTLTLCHTEMDEENTLDNPDLICPVAGKLAAKAVKGSVIIDDIIPAKSFRLYETAE</sequence>
<keyword evidence="4 7" id="KW-0732">Signal</keyword>
<dbReference type="Pfam" id="PF06964">
    <property type="entry name" value="Alpha-L-AF_C"/>
    <property type="match status" value="1"/>
</dbReference>
<name>A0ABS9CBM8_9BACT</name>
<evidence type="ECO:0000313" key="10">
    <source>
        <dbReference type="Proteomes" id="UP001200470"/>
    </source>
</evidence>
<evidence type="ECO:0000313" key="9">
    <source>
        <dbReference type="EMBL" id="MCF2562523.1"/>
    </source>
</evidence>
<dbReference type="InterPro" id="IPR017853">
    <property type="entry name" value="GH"/>
</dbReference>
<evidence type="ECO:0000256" key="2">
    <source>
        <dbReference type="ARBA" id="ARBA00007186"/>
    </source>
</evidence>
<feature type="chain" id="PRO_5045522996" description="non-reducing end alpha-L-arabinofuranosidase" evidence="7">
    <location>
        <begin position="22"/>
        <end position="659"/>
    </location>
</feature>
<evidence type="ECO:0000256" key="7">
    <source>
        <dbReference type="SAM" id="SignalP"/>
    </source>
</evidence>
<dbReference type="Proteomes" id="UP001200470">
    <property type="component" value="Unassembled WGS sequence"/>
</dbReference>
<evidence type="ECO:0000256" key="6">
    <source>
        <dbReference type="ARBA" id="ARBA00023180"/>
    </source>
</evidence>
<dbReference type="InterPro" id="IPR008979">
    <property type="entry name" value="Galactose-bd-like_sf"/>
</dbReference>
<dbReference type="PROSITE" id="PS51257">
    <property type="entry name" value="PROKAR_LIPOPROTEIN"/>
    <property type="match status" value="1"/>
</dbReference>
<organism evidence="9 10">
    <name type="scientific">Xylanibacter brevis</name>
    <dbReference type="NCBI Taxonomy" id="83231"/>
    <lineage>
        <taxon>Bacteria</taxon>
        <taxon>Pseudomonadati</taxon>
        <taxon>Bacteroidota</taxon>
        <taxon>Bacteroidia</taxon>
        <taxon>Bacteroidales</taxon>
        <taxon>Prevotellaceae</taxon>
        <taxon>Xylanibacter</taxon>
    </lineage>
</organism>
<dbReference type="SUPFAM" id="SSF51011">
    <property type="entry name" value="Glycosyl hydrolase domain"/>
    <property type="match status" value="1"/>
</dbReference>
<dbReference type="EMBL" id="JADYTN010000001">
    <property type="protein sequence ID" value="MCF2562523.1"/>
    <property type="molecule type" value="Genomic_DNA"/>
</dbReference>
<dbReference type="PANTHER" id="PTHR31776:SF0">
    <property type="entry name" value="ALPHA-L-ARABINOFURANOSIDASE 1"/>
    <property type="match status" value="1"/>
</dbReference>
<dbReference type="RefSeq" id="WP_301637286.1">
    <property type="nucleotide sequence ID" value="NZ_JADYTN010000001.1"/>
</dbReference>
<evidence type="ECO:0000259" key="8">
    <source>
        <dbReference type="SMART" id="SM00813"/>
    </source>
</evidence>